<evidence type="ECO:0000256" key="2">
    <source>
        <dbReference type="ARBA" id="ARBA00023002"/>
    </source>
</evidence>
<dbReference type="EMBL" id="CP013234">
    <property type="protein sequence ID" value="AMP04951.1"/>
    <property type="molecule type" value="Genomic_DNA"/>
</dbReference>
<accession>A0A127Q4L1</accession>
<evidence type="ECO:0000256" key="1">
    <source>
        <dbReference type="ARBA" id="ARBA00001954"/>
    </source>
</evidence>
<dbReference type="RefSeq" id="WP_082792796.1">
    <property type="nucleotide sequence ID" value="NZ_CP013234.1"/>
</dbReference>
<organism evidence="4 5">
    <name type="scientific">Collimonas pratensis</name>
    <dbReference type="NCBI Taxonomy" id="279113"/>
    <lineage>
        <taxon>Bacteria</taxon>
        <taxon>Pseudomonadati</taxon>
        <taxon>Pseudomonadota</taxon>
        <taxon>Betaproteobacteria</taxon>
        <taxon>Burkholderiales</taxon>
        <taxon>Oxalobacteraceae</taxon>
        <taxon>Collimonas</taxon>
    </lineage>
</organism>
<dbReference type="Gene3D" id="3.60.130.10">
    <property type="entry name" value="Clavaminate synthase-like"/>
    <property type="match status" value="1"/>
</dbReference>
<dbReference type="Pfam" id="PF02668">
    <property type="entry name" value="TauD"/>
    <property type="match status" value="1"/>
</dbReference>
<keyword evidence="4" id="KW-0223">Dioxygenase</keyword>
<feature type="domain" description="TauD/TfdA-like" evidence="3">
    <location>
        <begin position="57"/>
        <end position="349"/>
    </location>
</feature>
<evidence type="ECO:0000313" key="5">
    <source>
        <dbReference type="Proteomes" id="UP000074561"/>
    </source>
</evidence>
<dbReference type="KEGG" id="cpra:CPter91_2599"/>
<dbReference type="InterPro" id="IPR050411">
    <property type="entry name" value="AlphaKG_dependent_hydroxylases"/>
</dbReference>
<evidence type="ECO:0000313" key="4">
    <source>
        <dbReference type="EMBL" id="AMP04951.1"/>
    </source>
</evidence>
<dbReference type="PANTHER" id="PTHR10696">
    <property type="entry name" value="GAMMA-BUTYROBETAINE HYDROXYLASE-RELATED"/>
    <property type="match status" value="1"/>
</dbReference>
<dbReference type="STRING" id="279113.CPter91_2599"/>
<dbReference type="Proteomes" id="UP000074561">
    <property type="component" value="Chromosome"/>
</dbReference>
<proteinExistence type="predicted"/>
<protein>
    <submittedName>
        <fullName evidence="4">Taurine catabolism dioxygenase TauD, TfdA family protein</fullName>
    </submittedName>
</protein>
<keyword evidence="2" id="KW-0560">Oxidoreductase</keyword>
<name>A0A127Q4L1_9BURK</name>
<evidence type="ECO:0000259" key="3">
    <source>
        <dbReference type="Pfam" id="PF02668"/>
    </source>
</evidence>
<dbReference type="SUPFAM" id="SSF51197">
    <property type="entry name" value="Clavaminate synthase-like"/>
    <property type="match status" value="1"/>
</dbReference>
<reference evidence="4 5" key="1">
    <citation type="submission" date="2015-11" db="EMBL/GenBank/DDBJ databases">
        <title>Exploring the genomic traits of fungus-feeding bacterial genus Collimonas.</title>
        <authorList>
            <person name="Song C."/>
            <person name="Schmidt R."/>
            <person name="de Jager V."/>
            <person name="Krzyzanowska D."/>
            <person name="Jongedijk E."/>
            <person name="Cankar K."/>
            <person name="Beekwilder J."/>
            <person name="van Veen A."/>
            <person name="de Boer W."/>
            <person name="van Veen J.A."/>
            <person name="Garbeva P."/>
        </authorList>
    </citation>
    <scope>NUCLEOTIDE SEQUENCE [LARGE SCALE GENOMIC DNA]</scope>
    <source>
        <strain evidence="4 5">Ter91</strain>
    </source>
</reference>
<sequence length="353" mass="40373">MDQRVDLARHFQEMLGNSQVQCGFLSPRRMPLVITPVDSTLAEDSELFALWYRNHQNIFDSMLLEYGCLLFRGFALRSTADFQTIAHCYPEHAFGYIGGATPRKNIDGKVYESTRIPATLKIGLHQEKAYMAHYPQKLAFFCRLPSEQGGETVICDMRAVTRRLQPELIERFRAARIMYLRNFRAPTTPENEPKNTNMREYHRPWDEVFLSADPRQVEQLCRDTQLDYEWLADGSITVSHVGGATLTHPVSGEEVWFNQLSTQHNNARSLGASGYEYIRLAYRDKPARPYDVRLGDGTPIALEEIAPIYDALEAEEVAFPWHSGDMLLIDNIAVAHGRNPFKGKRDIQVALFD</sequence>
<dbReference type="PATRIC" id="fig|279113.9.peg.2565"/>
<dbReference type="InterPro" id="IPR042098">
    <property type="entry name" value="TauD-like_sf"/>
</dbReference>
<dbReference type="AlphaFoldDB" id="A0A127Q4L1"/>
<comment type="cofactor">
    <cofactor evidence="1">
        <name>Fe(2+)</name>
        <dbReference type="ChEBI" id="CHEBI:29033"/>
    </cofactor>
</comment>
<gene>
    <name evidence="4" type="ORF">CPter91_2599</name>
</gene>
<dbReference type="PANTHER" id="PTHR10696:SF21">
    <property type="entry name" value="TAUD_TFDA-LIKE DOMAIN-CONTAINING PROTEIN"/>
    <property type="match status" value="1"/>
</dbReference>
<dbReference type="OrthoDB" id="9769888at2"/>
<dbReference type="GO" id="GO:0016706">
    <property type="term" value="F:2-oxoglutarate-dependent dioxygenase activity"/>
    <property type="evidence" value="ECO:0007669"/>
    <property type="project" value="UniProtKB-ARBA"/>
</dbReference>
<dbReference type="InterPro" id="IPR003819">
    <property type="entry name" value="TauD/TfdA-like"/>
</dbReference>